<dbReference type="EMBL" id="GBRH01164389">
    <property type="protein sequence ID" value="JAE33507.1"/>
    <property type="molecule type" value="Transcribed_RNA"/>
</dbReference>
<sequence length="68" mass="7796">MPTEHINPLLRTRTECGEHEFTTKNARTLQWKLGTESKGGILHQTRSAWKSQLERKKIPSNIRGVAAR</sequence>
<reference evidence="1" key="1">
    <citation type="submission" date="2014-09" db="EMBL/GenBank/DDBJ databases">
        <authorList>
            <person name="Magalhaes I.L.F."/>
            <person name="Oliveira U."/>
            <person name="Santos F.R."/>
            <person name="Vidigal T.H.D.A."/>
            <person name="Brescovit A.D."/>
            <person name="Santos A.J."/>
        </authorList>
    </citation>
    <scope>NUCLEOTIDE SEQUENCE</scope>
    <source>
        <tissue evidence="1">Shoot tissue taken approximately 20 cm above the soil surface</tissue>
    </source>
</reference>
<accession>A0A0A9H9S0</accession>
<evidence type="ECO:0000313" key="1">
    <source>
        <dbReference type="EMBL" id="JAE33507.1"/>
    </source>
</evidence>
<name>A0A0A9H9S0_ARUDO</name>
<reference evidence="1" key="2">
    <citation type="journal article" date="2015" name="Data Brief">
        <title>Shoot transcriptome of the giant reed, Arundo donax.</title>
        <authorList>
            <person name="Barrero R.A."/>
            <person name="Guerrero F.D."/>
            <person name="Moolhuijzen P."/>
            <person name="Goolsby J.A."/>
            <person name="Tidwell J."/>
            <person name="Bellgard S.E."/>
            <person name="Bellgard M.I."/>
        </authorList>
    </citation>
    <scope>NUCLEOTIDE SEQUENCE</scope>
    <source>
        <tissue evidence="1">Shoot tissue taken approximately 20 cm above the soil surface</tissue>
    </source>
</reference>
<organism evidence="1">
    <name type="scientific">Arundo donax</name>
    <name type="common">Giant reed</name>
    <name type="synonym">Donax arundinaceus</name>
    <dbReference type="NCBI Taxonomy" id="35708"/>
    <lineage>
        <taxon>Eukaryota</taxon>
        <taxon>Viridiplantae</taxon>
        <taxon>Streptophyta</taxon>
        <taxon>Embryophyta</taxon>
        <taxon>Tracheophyta</taxon>
        <taxon>Spermatophyta</taxon>
        <taxon>Magnoliopsida</taxon>
        <taxon>Liliopsida</taxon>
        <taxon>Poales</taxon>
        <taxon>Poaceae</taxon>
        <taxon>PACMAD clade</taxon>
        <taxon>Arundinoideae</taxon>
        <taxon>Arundineae</taxon>
        <taxon>Arundo</taxon>
    </lineage>
</organism>
<dbReference type="AlphaFoldDB" id="A0A0A9H9S0"/>
<proteinExistence type="predicted"/>
<protein>
    <submittedName>
        <fullName evidence="1">Uncharacterized protein</fullName>
    </submittedName>
</protein>